<accession>A0ABX1LMI2</accession>
<evidence type="ECO:0000256" key="8">
    <source>
        <dbReference type="ARBA" id="ARBA00023157"/>
    </source>
</evidence>
<feature type="transmembrane region" description="Helical" evidence="10">
    <location>
        <begin position="143"/>
        <end position="162"/>
    </location>
</feature>
<evidence type="ECO:0000256" key="3">
    <source>
        <dbReference type="ARBA" id="ARBA00022692"/>
    </source>
</evidence>
<dbReference type="RefSeq" id="WP_169361824.1">
    <property type="nucleotide sequence ID" value="NZ_JAAVJL010000001.1"/>
</dbReference>
<dbReference type="PANTHER" id="PTHR34573:SF1">
    <property type="entry name" value="VITAMIN K EPOXIDE REDUCTASE DOMAIN-CONTAINING PROTEIN"/>
    <property type="match status" value="1"/>
</dbReference>
<dbReference type="Proteomes" id="UP000738376">
    <property type="component" value="Unassembled WGS sequence"/>
</dbReference>
<evidence type="ECO:0000256" key="10">
    <source>
        <dbReference type="SAM" id="Phobius"/>
    </source>
</evidence>
<gene>
    <name evidence="12" type="ORF">HC246_01360</name>
</gene>
<feature type="domain" description="Vitamin K epoxide reductase" evidence="11">
    <location>
        <begin position="15"/>
        <end position="166"/>
    </location>
</feature>
<dbReference type="PANTHER" id="PTHR34573">
    <property type="entry name" value="VKC DOMAIN-CONTAINING PROTEIN"/>
    <property type="match status" value="1"/>
</dbReference>
<evidence type="ECO:0000313" key="13">
    <source>
        <dbReference type="Proteomes" id="UP000738376"/>
    </source>
</evidence>
<dbReference type="Gene3D" id="1.20.1440.130">
    <property type="entry name" value="VKOR domain"/>
    <property type="match status" value="1"/>
</dbReference>
<keyword evidence="5 10" id="KW-1133">Transmembrane helix</keyword>
<dbReference type="EMBL" id="JAAVJL010000001">
    <property type="protein sequence ID" value="NMF56710.1"/>
    <property type="molecule type" value="Genomic_DNA"/>
</dbReference>
<evidence type="ECO:0000256" key="9">
    <source>
        <dbReference type="ARBA" id="ARBA00023284"/>
    </source>
</evidence>
<comment type="similarity">
    <text evidence="2">Belongs to the VKOR family.</text>
</comment>
<keyword evidence="6" id="KW-0560">Oxidoreductase</keyword>
<evidence type="ECO:0000256" key="4">
    <source>
        <dbReference type="ARBA" id="ARBA00022719"/>
    </source>
</evidence>
<keyword evidence="8" id="KW-1015">Disulfide bond</keyword>
<keyword evidence="13" id="KW-1185">Reference proteome</keyword>
<dbReference type="InterPro" id="IPR012932">
    <property type="entry name" value="VKOR"/>
</dbReference>
<feature type="transmembrane region" description="Helical" evidence="10">
    <location>
        <begin position="67"/>
        <end position="89"/>
    </location>
</feature>
<dbReference type="Gene3D" id="3.40.30.10">
    <property type="entry name" value="Glutaredoxin"/>
    <property type="match status" value="1"/>
</dbReference>
<keyword evidence="3 10" id="KW-0812">Transmembrane</keyword>
<proteinExistence type="inferred from homology"/>
<feature type="transmembrane region" description="Helical" evidence="10">
    <location>
        <begin position="21"/>
        <end position="42"/>
    </location>
</feature>
<evidence type="ECO:0000256" key="2">
    <source>
        <dbReference type="ARBA" id="ARBA00006214"/>
    </source>
</evidence>
<sequence>MSGTNTRKRSEPWLHRWSHPAIIAIAIFGFSLTTYLTVTHFFGQKVALCDVQGSGCDLVLSSEYAKIFGIPLTIFGALGYLTLGLLAGVPMLLKRDDPKEQAKIKEVANFLMFMVSSATFVFSGYLMYLLASGKVDSINGQPQFCLYCVTSATNMALIWLLTVFGNSWKDVGQLFFTGAIVAIITLTATVGVYASQTKIAVQSNSFAGRLAHHLTATNAKMYGAYWCPHCQDQKARFGEAKKLIPYVECAANPPNGVKSEAQLCEQKGIKGYPTWEINGKMVSGERSLDELADLSGYTGERK</sequence>
<comment type="caution">
    <text evidence="12">The sequence shown here is derived from an EMBL/GenBank/DDBJ whole genome shotgun (WGS) entry which is preliminary data.</text>
</comment>
<keyword evidence="7 10" id="KW-0472">Membrane</keyword>
<evidence type="ECO:0000256" key="1">
    <source>
        <dbReference type="ARBA" id="ARBA00004141"/>
    </source>
</evidence>
<dbReference type="InterPro" id="IPR044698">
    <property type="entry name" value="VKOR/LTO1"/>
</dbReference>
<organism evidence="12 13">
    <name type="scientific">Pseudanabaena yagii GIHE-NHR1</name>
    <dbReference type="NCBI Taxonomy" id="2722753"/>
    <lineage>
        <taxon>Bacteria</taxon>
        <taxon>Bacillati</taxon>
        <taxon>Cyanobacteriota</taxon>
        <taxon>Cyanophyceae</taxon>
        <taxon>Pseudanabaenales</taxon>
        <taxon>Pseudanabaenaceae</taxon>
        <taxon>Pseudanabaena</taxon>
        <taxon>Pseudanabaena yagii</taxon>
    </lineage>
</organism>
<evidence type="ECO:0000256" key="5">
    <source>
        <dbReference type="ARBA" id="ARBA00022989"/>
    </source>
</evidence>
<dbReference type="InterPro" id="IPR038354">
    <property type="entry name" value="VKOR_sf"/>
</dbReference>
<dbReference type="Pfam" id="PF07884">
    <property type="entry name" value="VKOR"/>
    <property type="match status" value="1"/>
</dbReference>
<feature type="transmembrane region" description="Helical" evidence="10">
    <location>
        <begin position="110"/>
        <end position="131"/>
    </location>
</feature>
<evidence type="ECO:0000313" key="12">
    <source>
        <dbReference type="EMBL" id="NMF56710.1"/>
    </source>
</evidence>
<dbReference type="SMART" id="SM00756">
    <property type="entry name" value="VKc"/>
    <property type="match status" value="1"/>
</dbReference>
<name>A0ABX1LMI2_9CYAN</name>
<evidence type="ECO:0000256" key="7">
    <source>
        <dbReference type="ARBA" id="ARBA00023136"/>
    </source>
</evidence>
<evidence type="ECO:0000259" key="11">
    <source>
        <dbReference type="SMART" id="SM00756"/>
    </source>
</evidence>
<dbReference type="SUPFAM" id="SSF52833">
    <property type="entry name" value="Thioredoxin-like"/>
    <property type="match status" value="1"/>
</dbReference>
<protein>
    <submittedName>
        <fullName evidence="12">Vitamin K epoxide reductase family protein</fullName>
    </submittedName>
</protein>
<comment type="subcellular location">
    <subcellularLocation>
        <location evidence="1">Membrane</location>
        <topology evidence="1">Multi-pass membrane protein</topology>
    </subcellularLocation>
</comment>
<feature type="transmembrane region" description="Helical" evidence="10">
    <location>
        <begin position="174"/>
        <end position="194"/>
    </location>
</feature>
<dbReference type="CDD" id="cd12916">
    <property type="entry name" value="VKOR_1"/>
    <property type="match status" value="1"/>
</dbReference>
<dbReference type="InterPro" id="IPR036249">
    <property type="entry name" value="Thioredoxin-like_sf"/>
</dbReference>
<reference evidence="12 13" key="1">
    <citation type="submission" date="2020-03" db="EMBL/GenBank/DDBJ databases">
        <title>Draft Genome Sequence of 2-Methylisoborneol Producing Pseudanabaena yagii Strain GIHE-NHR1 Isolated from North Han River in South Korea.</title>
        <authorList>
            <person name="Jeong J."/>
        </authorList>
    </citation>
    <scope>NUCLEOTIDE SEQUENCE [LARGE SCALE GENOMIC DNA]</scope>
    <source>
        <strain evidence="12 13">GIHE-NHR1</strain>
    </source>
</reference>
<keyword evidence="9" id="KW-0676">Redox-active center</keyword>
<keyword evidence="4" id="KW-0874">Quinone</keyword>
<evidence type="ECO:0000256" key="6">
    <source>
        <dbReference type="ARBA" id="ARBA00023002"/>
    </source>
</evidence>